<feature type="active site" description="Nucleophile" evidence="9">
    <location>
        <position position="183"/>
    </location>
</feature>
<evidence type="ECO:0000256" key="11">
    <source>
        <dbReference type="SAM" id="SignalP"/>
    </source>
</evidence>
<feature type="active site" description="Proton donor/acceptor" evidence="9">
    <location>
        <position position="167"/>
    </location>
</feature>
<dbReference type="Proteomes" id="UP000278398">
    <property type="component" value="Unassembled WGS sequence"/>
</dbReference>
<accession>A0A3R9ZQI7</accession>
<dbReference type="EMBL" id="RWKW01000159">
    <property type="protein sequence ID" value="RST79474.1"/>
    <property type="molecule type" value="Genomic_DNA"/>
</dbReference>
<evidence type="ECO:0000313" key="13">
    <source>
        <dbReference type="EMBL" id="RST79474.1"/>
    </source>
</evidence>
<evidence type="ECO:0000256" key="4">
    <source>
        <dbReference type="ARBA" id="ARBA00022679"/>
    </source>
</evidence>
<evidence type="ECO:0000313" key="14">
    <source>
        <dbReference type="Proteomes" id="UP000278398"/>
    </source>
</evidence>
<keyword evidence="6 9" id="KW-0133">Cell shape</keyword>
<evidence type="ECO:0000259" key="12">
    <source>
        <dbReference type="PROSITE" id="PS52029"/>
    </source>
</evidence>
<dbReference type="GO" id="GO:0018104">
    <property type="term" value="P:peptidoglycan-protein cross-linking"/>
    <property type="evidence" value="ECO:0007669"/>
    <property type="project" value="TreeGrafter"/>
</dbReference>
<keyword evidence="3" id="KW-0328">Glycosyltransferase</keyword>
<evidence type="ECO:0000256" key="2">
    <source>
        <dbReference type="ARBA" id="ARBA00005992"/>
    </source>
</evidence>
<dbReference type="GO" id="GO:0016757">
    <property type="term" value="F:glycosyltransferase activity"/>
    <property type="evidence" value="ECO:0007669"/>
    <property type="project" value="UniProtKB-KW"/>
</dbReference>
<dbReference type="PROSITE" id="PS52029">
    <property type="entry name" value="LD_TPASE"/>
    <property type="match status" value="1"/>
</dbReference>
<keyword evidence="11" id="KW-0732">Signal</keyword>
<dbReference type="GO" id="GO:0008360">
    <property type="term" value="P:regulation of cell shape"/>
    <property type="evidence" value="ECO:0007669"/>
    <property type="project" value="UniProtKB-UniRule"/>
</dbReference>
<dbReference type="PANTHER" id="PTHR30582:SF24">
    <property type="entry name" value="L,D-TRANSPEPTIDASE ERFK_SRFK-RELATED"/>
    <property type="match status" value="1"/>
</dbReference>
<keyword evidence="8 9" id="KW-0961">Cell wall biogenesis/degradation</keyword>
<comment type="pathway">
    <text evidence="1 9">Cell wall biogenesis; peptidoglycan biosynthesis.</text>
</comment>
<dbReference type="GO" id="GO:0005576">
    <property type="term" value="C:extracellular region"/>
    <property type="evidence" value="ECO:0007669"/>
    <property type="project" value="TreeGrafter"/>
</dbReference>
<comment type="similarity">
    <text evidence="2">Belongs to the YkuD family.</text>
</comment>
<keyword evidence="4" id="KW-0808">Transferase</keyword>
<evidence type="ECO:0000256" key="8">
    <source>
        <dbReference type="ARBA" id="ARBA00023316"/>
    </source>
</evidence>
<dbReference type="InterPro" id="IPR005490">
    <property type="entry name" value="LD_TPept_cat_dom"/>
</dbReference>
<dbReference type="InterPro" id="IPR050979">
    <property type="entry name" value="LD-transpeptidase"/>
</dbReference>
<dbReference type="SUPFAM" id="SSF141523">
    <property type="entry name" value="L,D-transpeptidase catalytic domain-like"/>
    <property type="match status" value="1"/>
</dbReference>
<evidence type="ECO:0000256" key="5">
    <source>
        <dbReference type="ARBA" id="ARBA00022801"/>
    </source>
</evidence>
<organism evidence="13 14">
    <name type="scientific">Aquibium carbonis</name>
    <dbReference type="NCBI Taxonomy" id="2495581"/>
    <lineage>
        <taxon>Bacteria</taxon>
        <taxon>Pseudomonadati</taxon>
        <taxon>Pseudomonadota</taxon>
        <taxon>Alphaproteobacteria</taxon>
        <taxon>Hyphomicrobiales</taxon>
        <taxon>Phyllobacteriaceae</taxon>
        <taxon>Aquibium</taxon>
    </lineage>
</organism>
<dbReference type="Pfam" id="PF03734">
    <property type="entry name" value="YkuD"/>
    <property type="match status" value="1"/>
</dbReference>
<evidence type="ECO:0000256" key="9">
    <source>
        <dbReference type="PROSITE-ProRule" id="PRU01373"/>
    </source>
</evidence>
<evidence type="ECO:0000256" key="10">
    <source>
        <dbReference type="SAM" id="MobiDB-lite"/>
    </source>
</evidence>
<dbReference type="FunFam" id="2.40.440.10:FF:000002">
    <property type="entry name" value="L,D-transpeptidase ErfK/SrfK"/>
    <property type="match status" value="1"/>
</dbReference>
<dbReference type="GO" id="GO:0071972">
    <property type="term" value="F:peptidoglycan L,D-transpeptidase activity"/>
    <property type="evidence" value="ECO:0007669"/>
    <property type="project" value="TreeGrafter"/>
</dbReference>
<keyword evidence="5" id="KW-0378">Hydrolase</keyword>
<dbReference type="UniPathway" id="UPA00219"/>
<feature type="chain" id="PRO_5018700307" evidence="11">
    <location>
        <begin position="28"/>
        <end position="208"/>
    </location>
</feature>
<dbReference type="OrthoDB" id="9787225at2"/>
<feature type="signal peptide" evidence="11">
    <location>
        <begin position="1"/>
        <end position="27"/>
    </location>
</feature>
<evidence type="ECO:0000256" key="1">
    <source>
        <dbReference type="ARBA" id="ARBA00004752"/>
    </source>
</evidence>
<evidence type="ECO:0000256" key="6">
    <source>
        <dbReference type="ARBA" id="ARBA00022960"/>
    </source>
</evidence>
<dbReference type="RefSeq" id="WP_126702658.1">
    <property type="nucleotide sequence ID" value="NZ_RWKW01000159.1"/>
</dbReference>
<dbReference type="PANTHER" id="PTHR30582">
    <property type="entry name" value="L,D-TRANSPEPTIDASE"/>
    <property type="match status" value="1"/>
</dbReference>
<proteinExistence type="inferred from homology"/>
<evidence type="ECO:0000256" key="7">
    <source>
        <dbReference type="ARBA" id="ARBA00022984"/>
    </source>
</evidence>
<comment type="caution">
    <text evidence="13">The sequence shown here is derived from an EMBL/GenBank/DDBJ whole genome shotgun (WGS) entry which is preliminary data.</text>
</comment>
<feature type="region of interest" description="Disordered" evidence="10">
    <location>
        <begin position="44"/>
        <end position="73"/>
    </location>
</feature>
<dbReference type="InterPro" id="IPR038063">
    <property type="entry name" value="Transpep_catalytic_dom"/>
</dbReference>
<keyword evidence="7 9" id="KW-0573">Peptidoglycan synthesis</keyword>
<keyword evidence="14" id="KW-1185">Reference proteome</keyword>
<sequence>MRRIGFRLAAIFAAVMTLSLGMPLAVAHAESETFWQRVIRGGHERPAARHSPRMSNQSPIPRQTVRYDGPHGPNTIIINTSERRLYYTLGNGRAIKYGVGVGRDGFTWAGTNRISRKAEWPGWTPPPQMIRREAAKGRKLPAYMPGGPDNPLGARALYIGSTLYRIHGTNQPWTIGQAMSSGCIRMANDDVVHLYNQVNVGTRVVVRH</sequence>
<feature type="domain" description="L,D-TPase catalytic" evidence="12">
    <location>
        <begin position="74"/>
        <end position="207"/>
    </location>
</feature>
<dbReference type="GO" id="GO:0071555">
    <property type="term" value="P:cell wall organization"/>
    <property type="evidence" value="ECO:0007669"/>
    <property type="project" value="UniProtKB-UniRule"/>
</dbReference>
<dbReference type="Gene3D" id="2.40.440.10">
    <property type="entry name" value="L,D-transpeptidase catalytic domain-like"/>
    <property type="match status" value="1"/>
</dbReference>
<dbReference type="CDD" id="cd16913">
    <property type="entry name" value="YkuD_like"/>
    <property type="match status" value="1"/>
</dbReference>
<protein>
    <submittedName>
        <fullName evidence="13">L,D-transpeptidase</fullName>
    </submittedName>
</protein>
<name>A0A3R9ZQI7_9HYPH</name>
<gene>
    <name evidence="13" type="ORF">EJC49_25095</name>
</gene>
<reference evidence="13 14" key="1">
    <citation type="submission" date="2018-12" db="EMBL/GenBank/DDBJ databases">
        <title>Mesorhizobium carbonis sp. nov., isolated from coal mine water.</title>
        <authorList>
            <person name="Xin W."/>
            <person name="Xu Z."/>
            <person name="Xiang F."/>
            <person name="Zhang J."/>
            <person name="Xi L."/>
            <person name="Liu J."/>
        </authorList>
    </citation>
    <scope>NUCLEOTIDE SEQUENCE [LARGE SCALE GENOMIC DNA]</scope>
    <source>
        <strain evidence="13 14">B2.3</strain>
    </source>
</reference>
<dbReference type="AlphaFoldDB" id="A0A3R9ZQI7"/>
<evidence type="ECO:0000256" key="3">
    <source>
        <dbReference type="ARBA" id="ARBA00022676"/>
    </source>
</evidence>